<dbReference type="PANTHER" id="PTHR30572">
    <property type="entry name" value="MEMBRANE COMPONENT OF TRANSPORTER-RELATED"/>
    <property type="match status" value="1"/>
</dbReference>
<feature type="domain" description="MacB-like periplasmic core" evidence="8">
    <location>
        <begin position="437"/>
        <end position="605"/>
    </location>
</feature>
<dbReference type="InterPro" id="IPR025857">
    <property type="entry name" value="MacB_PCD"/>
</dbReference>
<sequence>MNSFALLSLYRSLTRHKLYAALNIGGLALGIAVFFVLSLYVRFETSFEHWLPHHDDIYMVRTELHLPGSPFNGAYPQTMAGLFEQMRQDFPELVGTRIRGGRKGGSVVRRGDAIMADVAQVDPSFFDVFDLPMVRGDGRQALADPSAALLSRSEARRLFGEADPLGQTLTIAVETPETYRVAGIFEDLPKATDLEISILIPMPRKPPPAQWAWYKWGMVDGATFLRFPDSAAARAFAARMPAFVRRHAGQDLGPEPNKVISLPLLPITQFHLQPPAGAEMGGRRLTVMTLGMVGVLTLLIAVINYVNLATAQGGLRAREVAMRKVLGADRAMLIRQFLAEAIAMAAVATLLGMILAEVGLPMVNAAGGLSLSFPYALALPVLLVLALGIGVLAGFYPAVALSRFPTSEVLASARAPGGGRAGARRREMLVIVQFGLATAFMIGTVVLVAQTIHVRRSDLGFRREGLMIVSSLGDRRMFPDQARPIVAALRRIPGVQAVGTSSSAPGTSGEQLDVIEMPGRPGLTISNVVVGPDFFDAYAPTLLAGRFFDDAHRADDASDWTRWKDGRNVIINRKALAALGFRDPQEAIGKTVGRINPRTIIGVIDHLRFASPRTPESVTFYQYRRDVAGIGAIRFVGMSSDMLRQVRRVWARLAPQVPLEAGMADERLDRFYAPDDHAARLFGIGAGLAVLIGCVGLWGLASFNTARRVQEIGIRKALGASSTDIVRLLVGQFLRPVLIANLIAWPLAFVAMRTWLAGFDDRVALSPLYFVGASLLAIVIAVLTVLGQSLRASRATSAWALRRE</sequence>
<evidence type="ECO:0000256" key="3">
    <source>
        <dbReference type="ARBA" id="ARBA00022692"/>
    </source>
</evidence>
<protein>
    <submittedName>
        <fullName evidence="9">Transporter</fullName>
    </submittedName>
</protein>
<feature type="transmembrane region" description="Helical" evidence="6">
    <location>
        <begin position="737"/>
        <end position="756"/>
    </location>
</feature>
<keyword evidence="3 6" id="KW-0812">Transmembrane</keyword>
<feature type="transmembrane region" description="Helical" evidence="6">
    <location>
        <begin position="768"/>
        <end position="787"/>
    </location>
</feature>
<feature type="transmembrane region" description="Helical" evidence="6">
    <location>
        <begin position="332"/>
        <end position="355"/>
    </location>
</feature>
<keyword evidence="5 6" id="KW-0472">Membrane</keyword>
<dbReference type="PANTHER" id="PTHR30572:SF18">
    <property type="entry name" value="ABC-TYPE MACROLIDE FAMILY EXPORT SYSTEM PERMEASE COMPONENT 2"/>
    <property type="match status" value="1"/>
</dbReference>
<evidence type="ECO:0000313" key="9">
    <source>
        <dbReference type="EMBL" id="KTW00302.1"/>
    </source>
</evidence>
<comment type="caution">
    <text evidence="9">The sequence shown here is derived from an EMBL/GenBank/DDBJ whole genome shotgun (WGS) entry which is preliminary data.</text>
</comment>
<feature type="transmembrane region" description="Helical" evidence="6">
    <location>
        <begin position="681"/>
        <end position="701"/>
    </location>
</feature>
<feature type="domain" description="ABC3 transporter permease C-terminal" evidence="7">
    <location>
        <begin position="292"/>
        <end position="404"/>
    </location>
</feature>
<dbReference type="PATRIC" id="fig|172044.3.peg.606"/>
<evidence type="ECO:0000259" key="8">
    <source>
        <dbReference type="Pfam" id="PF12704"/>
    </source>
</evidence>
<keyword evidence="2" id="KW-1003">Cell membrane</keyword>
<feature type="domain" description="MacB-like periplasmic core" evidence="8">
    <location>
        <begin position="21"/>
        <end position="240"/>
    </location>
</feature>
<name>A0A147IX25_9SPHN</name>
<feature type="transmembrane region" description="Helical" evidence="6">
    <location>
        <begin position="20"/>
        <end position="41"/>
    </location>
</feature>
<proteinExistence type="predicted"/>
<keyword evidence="4 6" id="KW-1133">Transmembrane helix</keyword>
<evidence type="ECO:0000256" key="6">
    <source>
        <dbReference type="SAM" id="Phobius"/>
    </source>
</evidence>
<evidence type="ECO:0000256" key="2">
    <source>
        <dbReference type="ARBA" id="ARBA00022475"/>
    </source>
</evidence>
<dbReference type="AlphaFoldDB" id="A0A147IX25"/>
<feature type="transmembrane region" description="Helical" evidence="6">
    <location>
        <begin position="375"/>
        <end position="396"/>
    </location>
</feature>
<dbReference type="OrthoDB" id="9770036at2"/>
<dbReference type="Pfam" id="PF12704">
    <property type="entry name" value="MacB_PCD"/>
    <property type="match status" value="2"/>
</dbReference>
<dbReference type="GO" id="GO:0022857">
    <property type="term" value="F:transmembrane transporter activity"/>
    <property type="evidence" value="ECO:0007669"/>
    <property type="project" value="TreeGrafter"/>
</dbReference>
<dbReference type="InterPro" id="IPR003838">
    <property type="entry name" value="ABC3_permease_C"/>
</dbReference>
<accession>A0A147IX25</accession>
<organism evidence="9 10">
    <name type="scientific">Sphingomonas yabuuchiae</name>
    <dbReference type="NCBI Taxonomy" id="172044"/>
    <lineage>
        <taxon>Bacteria</taxon>
        <taxon>Pseudomonadati</taxon>
        <taxon>Pseudomonadota</taxon>
        <taxon>Alphaproteobacteria</taxon>
        <taxon>Sphingomonadales</taxon>
        <taxon>Sphingomonadaceae</taxon>
        <taxon>Sphingomonas</taxon>
    </lineage>
</organism>
<comment type="subcellular location">
    <subcellularLocation>
        <location evidence="1">Cell membrane</location>
        <topology evidence="1">Multi-pass membrane protein</topology>
    </subcellularLocation>
</comment>
<dbReference type="EMBL" id="LDTF01000015">
    <property type="protein sequence ID" value="KTW00302.1"/>
    <property type="molecule type" value="Genomic_DNA"/>
</dbReference>
<evidence type="ECO:0000259" key="7">
    <source>
        <dbReference type="Pfam" id="PF02687"/>
    </source>
</evidence>
<reference evidence="9 10" key="1">
    <citation type="journal article" date="2016" name="Front. Microbiol.">
        <title>Genomic Resource of Rice Seed Associated Bacteria.</title>
        <authorList>
            <person name="Midha S."/>
            <person name="Bansal K."/>
            <person name="Sharma S."/>
            <person name="Kumar N."/>
            <person name="Patil P.P."/>
            <person name="Chaudhry V."/>
            <person name="Patil P.B."/>
        </authorList>
    </citation>
    <scope>NUCLEOTIDE SEQUENCE [LARGE SCALE GENOMIC DNA]</scope>
    <source>
        <strain evidence="9 10">NS355</strain>
    </source>
</reference>
<evidence type="ECO:0000313" key="10">
    <source>
        <dbReference type="Proteomes" id="UP000073923"/>
    </source>
</evidence>
<evidence type="ECO:0000256" key="1">
    <source>
        <dbReference type="ARBA" id="ARBA00004651"/>
    </source>
</evidence>
<dbReference type="Proteomes" id="UP000073923">
    <property type="component" value="Unassembled WGS sequence"/>
</dbReference>
<feature type="transmembrane region" description="Helical" evidence="6">
    <location>
        <begin position="290"/>
        <end position="311"/>
    </location>
</feature>
<feature type="domain" description="ABC3 transporter permease C-terminal" evidence="7">
    <location>
        <begin position="685"/>
        <end position="794"/>
    </location>
</feature>
<dbReference type="RefSeq" id="WP_058744641.1">
    <property type="nucleotide sequence ID" value="NZ_LDTF01000015.1"/>
</dbReference>
<dbReference type="Pfam" id="PF02687">
    <property type="entry name" value="FtsX"/>
    <property type="match status" value="2"/>
</dbReference>
<feature type="transmembrane region" description="Helical" evidence="6">
    <location>
        <begin position="428"/>
        <end position="449"/>
    </location>
</feature>
<gene>
    <name evidence="9" type="ORF">NS355_04760</name>
</gene>
<dbReference type="GO" id="GO:0005886">
    <property type="term" value="C:plasma membrane"/>
    <property type="evidence" value="ECO:0007669"/>
    <property type="project" value="UniProtKB-SubCell"/>
</dbReference>
<evidence type="ECO:0000256" key="4">
    <source>
        <dbReference type="ARBA" id="ARBA00022989"/>
    </source>
</evidence>
<dbReference type="InterPro" id="IPR050250">
    <property type="entry name" value="Macrolide_Exporter_MacB"/>
</dbReference>
<evidence type="ECO:0000256" key="5">
    <source>
        <dbReference type="ARBA" id="ARBA00023136"/>
    </source>
</evidence>